<dbReference type="RefSeq" id="WP_285630566.1">
    <property type="nucleotide sequence ID" value="NZ_BAAAUK010000001.1"/>
</dbReference>
<comment type="caution">
    <text evidence="2">The sequence shown here is derived from an EMBL/GenBank/DDBJ whole genome shotgun (WGS) entry which is preliminary data.</text>
</comment>
<protein>
    <submittedName>
        <fullName evidence="2">Uncharacterized protein</fullName>
    </submittedName>
</protein>
<proteinExistence type="predicted"/>
<evidence type="ECO:0000313" key="2">
    <source>
        <dbReference type="EMBL" id="GLC83849.1"/>
    </source>
</evidence>
<dbReference type="Proteomes" id="UP001165068">
    <property type="component" value="Unassembled WGS sequence"/>
</dbReference>
<organism evidence="2 3">
    <name type="scientific">Microbacterium arabinogalactanolyticum</name>
    <dbReference type="NCBI Taxonomy" id="69365"/>
    <lineage>
        <taxon>Bacteria</taxon>
        <taxon>Bacillati</taxon>
        <taxon>Actinomycetota</taxon>
        <taxon>Actinomycetes</taxon>
        <taxon>Micrococcales</taxon>
        <taxon>Microbacteriaceae</taxon>
        <taxon>Microbacterium</taxon>
    </lineage>
</organism>
<feature type="compositionally biased region" description="Acidic residues" evidence="1">
    <location>
        <begin position="58"/>
        <end position="68"/>
    </location>
</feature>
<evidence type="ECO:0000313" key="3">
    <source>
        <dbReference type="Proteomes" id="UP001165068"/>
    </source>
</evidence>
<gene>
    <name evidence="2" type="ORF">MIAR_04370</name>
</gene>
<sequence length="68" mass="7462">MNGRTDDELSGQAAEGDRLEQDRDHWDEPDDPERTASPALPDGVEADPADVAEQSVDVPDDAEDEREL</sequence>
<evidence type="ECO:0000256" key="1">
    <source>
        <dbReference type="SAM" id="MobiDB-lite"/>
    </source>
</evidence>
<feature type="region of interest" description="Disordered" evidence="1">
    <location>
        <begin position="1"/>
        <end position="68"/>
    </location>
</feature>
<keyword evidence="3" id="KW-1185">Reference proteome</keyword>
<name>A0ABQ5NDU5_9MICO</name>
<accession>A0ABQ5NDU5</accession>
<reference evidence="2" key="1">
    <citation type="submission" date="2022-08" db="EMBL/GenBank/DDBJ databases">
        <title>Draft genome sequence of Microbacterium arabinogalactanolyticum JCM 9171.</title>
        <authorList>
            <person name="Fujita K."/>
            <person name="Ishiwata A."/>
            <person name="Fushinobu S."/>
        </authorList>
    </citation>
    <scope>NUCLEOTIDE SEQUENCE</scope>
    <source>
        <strain evidence="2">JCM 9171</strain>
    </source>
</reference>
<dbReference type="EMBL" id="BRZC01000002">
    <property type="protein sequence ID" value="GLC83849.1"/>
    <property type="molecule type" value="Genomic_DNA"/>
</dbReference>
<feature type="compositionally biased region" description="Basic and acidic residues" evidence="1">
    <location>
        <begin position="15"/>
        <end position="26"/>
    </location>
</feature>